<evidence type="ECO:0000313" key="3">
    <source>
        <dbReference type="Proteomes" id="UP001431429"/>
    </source>
</evidence>
<feature type="region of interest" description="Disordered" evidence="1">
    <location>
        <begin position="1"/>
        <end position="24"/>
    </location>
</feature>
<gene>
    <name evidence="2" type="ORF">NBG84_15815</name>
</gene>
<evidence type="ECO:0000313" key="2">
    <source>
        <dbReference type="EMBL" id="MCM2389736.1"/>
    </source>
</evidence>
<protein>
    <submittedName>
        <fullName evidence="2">Uncharacterized protein</fullName>
    </submittedName>
</protein>
<sequence>MTQKSPQEASSPVQGKIPPVYNGKLITDEDDQQEIVQRDFSAPAQLLIQLGLWFPLDSSVWDDFHFELTSKTRKIKRMRFVDTGDQTPIATLTDFTVAATKGTDPQTGKPLLWLGMDYRLTSHGYRIFDGYDGGPMAVQLNFRSSAGGIVYQHRLSPGVKLACGHNNFHVTNLHAERYWVDWFDPWQKLDRDGWGTVEQC</sequence>
<organism evidence="2 3">
    <name type="scientific">Streptomyces albipurpureus</name>
    <dbReference type="NCBI Taxonomy" id="2897419"/>
    <lineage>
        <taxon>Bacteria</taxon>
        <taxon>Bacillati</taxon>
        <taxon>Actinomycetota</taxon>
        <taxon>Actinomycetes</taxon>
        <taxon>Kitasatosporales</taxon>
        <taxon>Streptomycetaceae</taxon>
        <taxon>Streptomyces</taxon>
    </lineage>
</organism>
<evidence type="ECO:0000256" key="1">
    <source>
        <dbReference type="SAM" id="MobiDB-lite"/>
    </source>
</evidence>
<proteinExistence type="predicted"/>
<accession>A0ABT0UND4</accession>
<feature type="compositionally biased region" description="Polar residues" evidence="1">
    <location>
        <begin position="1"/>
        <end position="13"/>
    </location>
</feature>
<dbReference type="RefSeq" id="WP_250920082.1">
    <property type="nucleotide sequence ID" value="NZ_JAMQAW010000012.1"/>
</dbReference>
<keyword evidence="3" id="KW-1185">Reference proteome</keyword>
<reference evidence="2" key="1">
    <citation type="submission" date="2022-06" db="EMBL/GenBank/DDBJ databases">
        <title>Genome public.</title>
        <authorList>
            <person name="Sun Q."/>
        </authorList>
    </citation>
    <scope>NUCLEOTIDE SEQUENCE</scope>
    <source>
        <strain evidence="2">CWNU-1</strain>
    </source>
</reference>
<comment type="caution">
    <text evidence="2">The sequence shown here is derived from an EMBL/GenBank/DDBJ whole genome shotgun (WGS) entry which is preliminary data.</text>
</comment>
<name>A0ABT0UND4_9ACTN</name>
<dbReference type="Proteomes" id="UP001431429">
    <property type="component" value="Unassembled WGS sequence"/>
</dbReference>
<dbReference type="EMBL" id="JAMQAW010000012">
    <property type="protein sequence ID" value="MCM2389736.1"/>
    <property type="molecule type" value="Genomic_DNA"/>
</dbReference>